<dbReference type="AlphaFoldDB" id="A0AAN8YHC2"/>
<organism evidence="1 2">
    <name type="scientific">Solanum bulbocastanum</name>
    <name type="common">Wild potato</name>
    <dbReference type="NCBI Taxonomy" id="147425"/>
    <lineage>
        <taxon>Eukaryota</taxon>
        <taxon>Viridiplantae</taxon>
        <taxon>Streptophyta</taxon>
        <taxon>Embryophyta</taxon>
        <taxon>Tracheophyta</taxon>
        <taxon>Spermatophyta</taxon>
        <taxon>Magnoliopsida</taxon>
        <taxon>eudicotyledons</taxon>
        <taxon>Gunneridae</taxon>
        <taxon>Pentapetalae</taxon>
        <taxon>asterids</taxon>
        <taxon>lamiids</taxon>
        <taxon>Solanales</taxon>
        <taxon>Solanaceae</taxon>
        <taxon>Solanoideae</taxon>
        <taxon>Solaneae</taxon>
        <taxon>Solanum</taxon>
    </lineage>
</organism>
<name>A0AAN8YHC2_SOLBU</name>
<dbReference type="Proteomes" id="UP001371456">
    <property type="component" value="Unassembled WGS sequence"/>
</dbReference>
<proteinExistence type="predicted"/>
<evidence type="ECO:0000313" key="1">
    <source>
        <dbReference type="EMBL" id="KAK6791996.1"/>
    </source>
</evidence>
<protein>
    <submittedName>
        <fullName evidence="1">Uncharacterized protein</fullName>
    </submittedName>
</protein>
<reference evidence="1 2" key="1">
    <citation type="submission" date="2024-02" db="EMBL/GenBank/DDBJ databases">
        <title>de novo genome assembly of Solanum bulbocastanum strain 11H21.</title>
        <authorList>
            <person name="Hosaka A.J."/>
        </authorList>
    </citation>
    <scope>NUCLEOTIDE SEQUENCE [LARGE SCALE GENOMIC DNA]</scope>
    <source>
        <tissue evidence="1">Young leaves</tissue>
    </source>
</reference>
<gene>
    <name evidence="1" type="ORF">RDI58_011077</name>
</gene>
<sequence>MVVVLRNIKLTAMEAIQLLVMSIVELTATDDIIIGDGYCGVDGYDNGVGSGGNVVNLMAAVMERTRNRARNAW</sequence>
<evidence type="ECO:0000313" key="2">
    <source>
        <dbReference type="Proteomes" id="UP001371456"/>
    </source>
</evidence>
<dbReference type="EMBL" id="JBANQN010000004">
    <property type="protein sequence ID" value="KAK6791996.1"/>
    <property type="molecule type" value="Genomic_DNA"/>
</dbReference>
<keyword evidence="2" id="KW-1185">Reference proteome</keyword>
<comment type="caution">
    <text evidence="1">The sequence shown here is derived from an EMBL/GenBank/DDBJ whole genome shotgun (WGS) entry which is preliminary data.</text>
</comment>
<accession>A0AAN8YHC2</accession>